<name>A0A2W5L4E9_SPHMC</name>
<evidence type="ECO:0000259" key="1">
    <source>
        <dbReference type="Pfam" id="PF06832"/>
    </source>
</evidence>
<dbReference type="AlphaFoldDB" id="A0A2W5L4E9"/>
<organism evidence="2 3">
    <name type="scientific">Sphingopyxis macrogoltabida</name>
    <name type="common">Sphingomonas macrogoltabidus</name>
    <dbReference type="NCBI Taxonomy" id="33050"/>
    <lineage>
        <taxon>Bacteria</taxon>
        <taxon>Pseudomonadati</taxon>
        <taxon>Pseudomonadota</taxon>
        <taxon>Alphaproteobacteria</taxon>
        <taxon>Sphingomonadales</taxon>
        <taxon>Sphingomonadaceae</taxon>
        <taxon>Sphingopyxis</taxon>
    </lineage>
</organism>
<feature type="domain" description="Penicillin-binding C-terminal" evidence="1">
    <location>
        <begin position="1"/>
        <end position="74"/>
    </location>
</feature>
<protein>
    <submittedName>
        <fullName evidence="2">Penicillin-binding protein 1C</fullName>
    </submittedName>
</protein>
<evidence type="ECO:0000313" key="3">
    <source>
        <dbReference type="Proteomes" id="UP000248597"/>
    </source>
</evidence>
<gene>
    <name evidence="2" type="ORF">DI569_02475</name>
</gene>
<dbReference type="EMBL" id="QFPJ01000003">
    <property type="protein sequence ID" value="PZQ24271.1"/>
    <property type="molecule type" value="Genomic_DNA"/>
</dbReference>
<dbReference type="Proteomes" id="UP000248597">
    <property type="component" value="Unassembled WGS sequence"/>
</dbReference>
<dbReference type="InterPro" id="IPR009647">
    <property type="entry name" value="PBP_C"/>
</dbReference>
<proteinExistence type="predicted"/>
<comment type="caution">
    <text evidence="2">The sequence shown here is derived from an EMBL/GenBank/DDBJ whole genome shotgun (WGS) entry which is preliminary data.</text>
</comment>
<accession>A0A2W5L4E9</accession>
<sequence>SPVSGSVYALDPDIPVDRQRLAVIVSGDVPGYRLILDKTALGDADAGQQILPRPGAHILTLVDPGGRTIDRVRFTVR</sequence>
<evidence type="ECO:0000313" key="2">
    <source>
        <dbReference type="EMBL" id="PZQ24271.1"/>
    </source>
</evidence>
<reference evidence="2 3" key="1">
    <citation type="submission" date="2017-08" db="EMBL/GenBank/DDBJ databases">
        <title>Infants hospitalized years apart are colonized by the same room-sourced microbial strains.</title>
        <authorList>
            <person name="Brooks B."/>
            <person name="Olm M.R."/>
            <person name="Firek B.A."/>
            <person name="Baker R."/>
            <person name="Thomas B.C."/>
            <person name="Morowitz M.J."/>
            <person name="Banfield J.F."/>
        </authorList>
    </citation>
    <scope>NUCLEOTIDE SEQUENCE [LARGE SCALE GENOMIC DNA]</scope>
    <source>
        <strain evidence="2">S2_005_003_R2_47</strain>
    </source>
</reference>
<dbReference type="Pfam" id="PF06832">
    <property type="entry name" value="BiPBP_C"/>
    <property type="match status" value="1"/>
</dbReference>
<feature type="non-terminal residue" evidence="2">
    <location>
        <position position="1"/>
    </location>
</feature>